<keyword evidence="4" id="KW-1185">Reference proteome</keyword>
<dbReference type="OrthoDB" id="5647945at2"/>
<accession>A0A378JCA3</accession>
<name>A0A378JCA3_9GAMM</name>
<evidence type="ECO:0000313" key="4">
    <source>
        <dbReference type="Proteomes" id="UP000054691"/>
    </source>
</evidence>
<gene>
    <name evidence="2" type="ORF">Lgra_3352</name>
    <name evidence="3" type="ORF">NCTC12388_01681</name>
</gene>
<dbReference type="EMBL" id="UGOB01000001">
    <property type="protein sequence ID" value="STX44708.1"/>
    <property type="molecule type" value="Genomic_DNA"/>
</dbReference>
<dbReference type="STRING" id="45066.Lgra_3352"/>
<dbReference type="AlphaFoldDB" id="A0A378JCA3"/>
<reference evidence="2 4" key="1">
    <citation type="submission" date="2015-11" db="EMBL/GenBank/DDBJ databases">
        <title>Genomic analysis of 38 Legionella species identifies large and diverse effector repertoires.</title>
        <authorList>
            <person name="Burstein D."/>
            <person name="Amaro F."/>
            <person name="Zusman T."/>
            <person name="Lifshitz Z."/>
            <person name="Cohen O."/>
            <person name="Gilbert J.A."/>
            <person name="Pupko T."/>
            <person name="Shuman H.A."/>
            <person name="Segal G."/>
        </authorList>
    </citation>
    <scope>NUCLEOTIDE SEQUENCE [LARGE SCALE GENOMIC DNA]</scope>
    <source>
        <strain evidence="2 4">Lyon 8420412</strain>
    </source>
</reference>
<dbReference type="Proteomes" id="UP000254476">
    <property type="component" value="Unassembled WGS sequence"/>
</dbReference>
<evidence type="ECO:0000313" key="5">
    <source>
        <dbReference type="Proteomes" id="UP000254476"/>
    </source>
</evidence>
<dbReference type="InterPro" id="IPR019291">
    <property type="entry name" value="Host_attachment_protein"/>
</dbReference>
<evidence type="ECO:0000313" key="3">
    <source>
        <dbReference type="EMBL" id="STX44708.1"/>
    </source>
</evidence>
<dbReference type="RefSeq" id="WP_058500309.1">
    <property type="nucleotide sequence ID" value="NZ_CAAAHW010000003.1"/>
</dbReference>
<dbReference type="EMBL" id="LNYE01000029">
    <property type="protein sequence ID" value="KTD06575.1"/>
    <property type="molecule type" value="Genomic_DNA"/>
</dbReference>
<dbReference type="Proteomes" id="UP000054691">
    <property type="component" value="Unassembled WGS sequence"/>
</dbReference>
<dbReference type="Pfam" id="PF10116">
    <property type="entry name" value="Host_attach"/>
    <property type="match status" value="1"/>
</dbReference>
<reference evidence="3 5" key="2">
    <citation type="submission" date="2018-06" db="EMBL/GenBank/DDBJ databases">
        <authorList>
            <consortium name="Pathogen Informatics"/>
            <person name="Doyle S."/>
        </authorList>
    </citation>
    <scope>NUCLEOTIDE SEQUENCE [LARGE SCALE GENOMIC DNA]</scope>
    <source>
        <strain evidence="3 5">NCTC12388</strain>
    </source>
</reference>
<feature type="compositionally biased region" description="Polar residues" evidence="1">
    <location>
        <begin position="55"/>
        <end position="69"/>
    </location>
</feature>
<proteinExistence type="predicted"/>
<protein>
    <submittedName>
        <fullName evidence="3">Protein required for attachment to host cells</fullName>
    </submittedName>
</protein>
<organism evidence="3 5">
    <name type="scientific">Legionella gratiana</name>
    <dbReference type="NCBI Taxonomy" id="45066"/>
    <lineage>
        <taxon>Bacteria</taxon>
        <taxon>Pseudomonadati</taxon>
        <taxon>Pseudomonadota</taxon>
        <taxon>Gammaproteobacteria</taxon>
        <taxon>Legionellales</taxon>
        <taxon>Legionellaceae</taxon>
        <taxon>Legionella</taxon>
    </lineage>
</organism>
<evidence type="ECO:0000313" key="2">
    <source>
        <dbReference type="EMBL" id="KTD06575.1"/>
    </source>
</evidence>
<feature type="region of interest" description="Disordered" evidence="1">
    <location>
        <begin position="47"/>
        <end position="72"/>
    </location>
</feature>
<sequence length="150" mass="17198">MNFNQHTWIITADTTTCRIYESKAKPEDFTLVKEIIHPQSKLKDIDLTSGKAGRYNTSSTTQGTYTPQSDPKEVEIDNFARTIADELDNGRKSHAYEKLIVVAPPHMNGLLFHHTNKHVNNLVIHNLKNDVMHFSEQELSDFLHKHMMPS</sequence>
<evidence type="ECO:0000256" key="1">
    <source>
        <dbReference type="SAM" id="MobiDB-lite"/>
    </source>
</evidence>